<dbReference type="STRING" id="237631.A0A0D1DMF3"/>
<evidence type="ECO:0000256" key="4">
    <source>
        <dbReference type="ARBA" id="ARBA00022490"/>
    </source>
</evidence>
<sequence length="735" mass="79507">MAARKLQTEIDKTLKKVAEGVESFEDMFELLQRATNATQKEKMESDLKTQIKKLQRLRDQIKTWLQSNDIKDKKPLLDNRKLIETQMEKFKAIEKEMKTKAFSKEGLIAAAKMNPKDREKAEISEWLSTQVDELSRQVESAEAEIETISGSGKKKKGSAKDERASTLENANDRRNWHISRLEILLRMLENGNLETERVTDIKEDISYFVESNMEEDFEEDEGIYDDLNLDDGEEAFGLKETDDMHSNVDSNAGMDDLSFRDTKDTPTKPRRDSLVDINSSGFNSNSNNNSNNNNAPTTTTTTTSSSSSSNNNNVATSSSNKKEESAPSPVSAAPAQSAPSPVAATSANRKTTRKTSQEPVAVPKEKTVPTANFAQAKAPASSQSAVLSPPKVPSAAPLPPIRYAAAAAAAVAASATASANEATASSPSTTTGSIATDAVSDSVNASSTASAAPGSQTQPSSGATQTVGAPVTPAKSSVEALKNEGADKARSASPAPPGHGKVEPNSNAGAAASAGGGSAQDGASTLSGFQPAQLAASSAAASVVQPAGGGAGTAAQQAAAQKEAGTEARLPTSLTDLVSSFESAKQKSLRRDANLGLVYKSLESSFMTVPEAVDSDKPKYYVAKNPFPTPSYYPQTPASVFDNPALYSKFDVDTLFYIFYYQQGTYHQYLAAKELKKQSWRFHKQYLTWFQRHSEPQAITDEYEQGVYVYFDWEGSWCQRKKSDFRFEYRWLEDN</sequence>
<dbReference type="Pfam" id="PF04153">
    <property type="entry name" value="NOT2_3_5_C"/>
    <property type="match status" value="1"/>
</dbReference>
<gene>
    <name evidence="14" type="ORF">UMAG_06395</name>
</gene>
<dbReference type="PANTHER" id="PTHR23326">
    <property type="entry name" value="CCR4 NOT-RELATED"/>
    <property type="match status" value="1"/>
</dbReference>
<evidence type="ECO:0000256" key="1">
    <source>
        <dbReference type="ARBA" id="ARBA00004123"/>
    </source>
</evidence>
<evidence type="ECO:0000256" key="3">
    <source>
        <dbReference type="ARBA" id="ARBA00007682"/>
    </source>
</evidence>
<evidence type="ECO:0000259" key="13">
    <source>
        <dbReference type="Pfam" id="PF04153"/>
    </source>
</evidence>
<dbReference type="InterPro" id="IPR007282">
    <property type="entry name" value="NOT2/3/5_C"/>
</dbReference>
<dbReference type="GO" id="GO:0000932">
    <property type="term" value="C:P-body"/>
    <property type="evidence" value="ECO:0000318"/>
    <property type="project" value="GO_Central"/>
</dbReference>
<dbReference type="InParanoid" id="A0A0D1DMF3"/>
<evidence type="ECO:0000256" key="8">
    <source>
        <dbReference type="ARBA" id="ARBA00023163"/>
    </source>
</evidence>
<keyword evidence="8 10" id="KW-0804">Transcription</keyword>
<evidence type="ECO:0000256" key="10">
    <source>
        <dbReference type="PIRNR" id="PIRNR005290"/>
    </source>
</evidence>
<feature type="compositionally biased region" description="Low complexity" evidence="11">
    <location>
        <begin position="374"/>
        <end position="389"/>
    </location>
</feature>
<dbReference type="GeneID" id="23565996"/>
<dbReference type="eggNOG" id="KOG2150">
    <property type="taxonomic scope" value="Eukaryota"/>
</dbReference>
<evidence type="ECO:0000313" key="14">
    <source>
        <dbReference type="EMBL" id="KIS65694.1"/>
    </source>
</evidence>
<reference evidence="14 15" key="1">
    <citation type="journal article" date="2006" name="Nature">
        <title>Insights from the genome of the biotrophic fungal plant pathogen Ustilago maydis.</title>
        <authorList>
            <person name="Kamper J."/>
            <person name="Kahmann R."/>
            <person name="Bolker M."/>
            <person name="Ma L.J."/>
            <person name="Brefort T."/>
            <person name="Saville B.J."/>
            <person name="Banuett F."/>
            <person name="Kronstad J.W."/>
            <person name="Gold S.E."/>
            <person name="Muller O."/>
            <person name="Perlin M.H."/>
            <person name="Wosten H.A."/>
            <person name="de Vries R."/>
            <person name="Ruiz-Herrera J."/>
            <person name="Reynaga-Pena C.G."/>
            <person name="Snetselaar K."/>
            <person name="McCann M."/>
            <person name="Perez-Martin J."/>
            <person name="Feldbrugge M."/>
            <person name="Basse C.W."/>
            <person name="Steinberg G."/>
            <person name="Ibeas J.I."/>
            <person name="Holloman W."/>
            <person name="Guzman P."/>
            <person name="Farman M."/>
            <person name="Stajich J.E."/>
            <person name="Sentandreu R."/>
            <person name="Gonzalez-Prieto J.M."/>
            <person name="Kennell J.C."/>
            <person name="Molina L."/>
            <person name="Schirawski J."/>
            <person name="Mendoza-Mendoza A."/>
            <person name="Greilinger D."/>
            <person name="Munch K."/>
            <person name="Rossel N."/>
            <person name="Scherer M."/>
            <person name="Vranes M."/>
            <person name="Ladendorf O."/>
            <person name="Vincon V."/>
            <person name="Fuchs U."/>
            <person name="Sandrock B."/>
            <person name="Meng S."/>
            <person name="Ho E.C."/>
            <person name="Cahill M.J."/>
            <person name="Boyce K.J."/>
            <person name="Klose J."/>
            <person name="Klosterman S.J."/>
            <person name="Deelstra H.J."/>
            <person name="Ortiz-Castellanos L."/>
            <person name="Li W."/>
            <person name="Sanchez-Alonso P."/>
            <person name="Schreier P.H."/>
            <person name="Hauser-Hahn I."/>
            <person name="Vaupel M."/>
            <person name="Koopmann E."/>
            <person name="Friedrich G."/>
            <person name="Voss H."/>
            <person name="Schluter T."/>
            <person name="Margolis J."/>
            <person name="Platt D."/>
            <person name="Swimmer C."/>
            <person name="Gnirke A."/>
            <person name="Chen F."/>
            <person name="Vysotskaia V."/>
            <person name="Mannhaupt G."/>
            <person name="Guldener U."/>
            <person name="Munsterkotter M."/>
            <person name="Haase D."/>
            <person name="Oesterheld M."/>
            <person name="Mewes H.W."/>
            <person name="Mauceli E.W."/>
            <person name="DeCaprio D."/>
            <person name="Wade C.M."/>
            <person name="Butler J."/>
            <person name="Young S."/>
            <person name="Jaffe D.B."/>
            <person name="Calvo S."/>
            <person name="Nusbaum C."/>
            <person name="Galagan J."/>
            <person name="Birren B.W."/>
        </authorList>
    </citation>
    <scope>NUCLEOTIDE SEQUENCE [LARGE SCALE GENOMIC DNA]</scope>
    <source>
        <strain evidence="15">DSM 14603 / FGSC 9021 / UM521</strain>
    </source>
</reference>
<proteinExistence type="inferred from homology"/>
<feature type="compositionally biased region" description="Low complexity" evidence="11">
    <location>
        <begin position="326"/>
        <end position="347"/>
    </location>
</feature>
<dbReference type="InterPro" id="IPR007207">
    <property type="entry name" value="Not_N"/>
</dbReference>
<feature type="compositionally biased region" description="Basic and acidic residues" evidence="11">
    <location>
        <begin position="481"/>
        <end position="490"/>
    </location>
</feature>
<dbReference type="AlphaFoldDB" id="A0A0D1DMF3"/>
<dbReference type="Pfam" id="PF04065">
    <property type="entry name" value="Not3"/>
    <property type="match status" value="1"/>
</dbReference>
<feature type="compositionally biased region" description="Basic and acidic residues" evidence="11">
    <location>
        <begin position="257"/>
        <end position="274"/>
    </location>
</feature>
<dbReference type="KEGG" id="uma:UMAG_06395"/>
<dbReference type="FunCoup" id="A0A0D1DMF3">
    <property type="interactions" value="473"/>
</dbReference>
<dbReference type="FunFam" id="2.30.30.1020:FF:000006">
    <property type="entry name" value="CCR4-NOT transcription complex, subunit 3"/>
    <property type="match status" value="1"/>
</dbReference>
<feature type="region of interest" description="Disordered" evidence="11">
    <location>
        <begin position="545"/>
        <end position="568"/>
    </location>
</feature>
<dbReference type="InterPro" id="IPR040168">
    <property type="entry name" value="Not2/3/5"/>
</dbReference>
<dbReference type="GO" id="GO:0000289">
    <property type="term" value="P:nuclear-transcribed mRNA poly(A) tail shortening"/>
    <property type="evidence" value="ECO:0000318"/>
    <property type="project" value="GO_Central"/>
</dbReference>
<name>A0A0D1DMF3_MYCMD</name>
<feature type="region of interest" description="Disordered" evidence="11">
    <location>
        <begin position="240"/>
        <end position="393"/>
    </location>
</feature>
<dbReference type="GO" id="GO:0006355">
    <property type="term" value="P:regulation of DNA-templated transcription"/>
    <property type="evidence" value="ECO:0007669"/>
    <property type="project" value="InterPro"/>
</dbReference>
<evidence type="ECO:0000256" key="11">
    <source>
        <dbReference type="SAM" id="MobiDB-lite"/>
    </source>
</evidence>
<feature type="compositionally biased region" description="Low complexity" evidence="11">
    <location>
        <begin position="278"/>
        <end position="319"/>
    </location>
</feature>
<comment type="similarity">
    <text evidence="3 10">Belongs to the CNOT2/3/5 family.</text>
</comment>
<keyword evidence="10" id="KW-0010">Activator</keyword>
<dbReference type="GO" id="GO:0005634">
    <property type="term" value="C:nucleus"/>
    <property type="evidence" value="ECO:0007669"/>
    <property type="project" value="UniProtKB-SubCell"/>
</dbReference>
<dbReference type="OMA" id="YKPQTPY"/>
<accession>A0A0D1DMF3</accession>
<keyword evidence="5 10" id="KW-0678">Repressor</keyword>
<keyword evidence="15" id="KW-1185">Reference proteome</keyword>
<feature type="domain" description="NOT2/NOT3/NOT5 C-terminal" evidence="13">
    <location>
        <begin position="605"/>
        <end position="732"/>
    </location>
</feature>
<dbReference type="EMBL" id="CM003162">
    <property type="protein sequence ID" value="KIS65694.1"/>
    <property type="molecule type" value="Genomic_DNA"/>
</dbReference>
<dbReference type="OrthoDB" id="293823at2759"/>
<evidence type="ECO:0000256" key="2">
    <source>
        <dbReference type="ARBA" id="ARBA00004496"/>
    </source>
</evidence>
<dbReference type="Proteomes" id="UP000000561">
    <property type="component" value="Chromosome 23"/>
</dbReference>
<evidence type="ECO:0000256" key="6">
    <source>
        <dbReference type="ARBA" id="ARBA00022553"/>
    </source>
</evidence>
<evidence type="ECO:0000256" key="9">
    <source>
        <dbReference type="ARBA" id="ARBA00023242"/>
    </source>
</evidence>
<feature type="domain" description="CCR4-Not complex component Not N-terminal" evidence="12">
    <location>
        <begin position="3"/>
        <end position="230"/>
    </location>
</feature>
<dbReference type="InterPro" id="IPR012270">
    <property type="entry name" value="CCR4-NOT_su3/5"/>
</dbReference>
<feature type="compositionally biased region" description="Polar residues" evidence="11">
    <location>
        <begin position="445"/>
        <end position="467"/>
    </location>
</feature>
<feature type="region of interest" description="Disordered" evidence="11">
    <location>
        <begin position="445"/>
        <end position="525"/>
    </location>
</feature>
<comment type="subcellular location">
    <subcellularLocation>
        <location evidence="2 10">Cytoplasm</location>
    </subcellularLocation>
    <subcellularLocation>
        <location evidence="1 10">Nucleus</location>
    </subcellularLocation>
</comment>
<comment type="function">
    <text evidence="10">Acts as component of the CCR4-NOT core complex, which in the nucleus seems to be a general transcription factor, and in the cytoplasm the major mRNA deadenylase involved in mRNA turnover. The NOT protein subcomplex negatively regulates the basal and activated transcription of many genes. Preferentially affects TC-type TATA element-dependent transcription. Could directly or indirectly inhibit component(s) of the general transcription machinery.</text>
</comment>
<feature type="region of interest" description="Disordered" evidence="11">
    <location>
        <begin position="143"/>
        <end position="168"/>
    </location>
</feature>
<organism evidence="14 15">
    <name type="scientific">Mycosarcoma maydis</name>
    <name type="common">Corn smut fungus</name>
    <name type="synonym">Ustilago maydis</name>
    <dbReference type="NCBI Taxonomy" id="5270"/>
    <lineage>
        <taxon>Eukaryota</taxon>
        <taxon>Fungi</taxon>
        <taxon>Dikarya</taxon>
        <taxon>Basidiomycota</taxon>
        <taxon>Ustilaginomycotina</taxon>
        <taxon>Ustilaginomycetes</taxon>
        <taxon>Ustilaginales</taxon>
        <taxon>Ustilaginaceae</taxon>
        <taxon>Mycosarcoma</taxon>
    </lineage>
</organism>
<keyword evidence="7 10" id="KW-0805">Transcription regulation</keyword>
<evidence type="ECO:0000259" key="12">
    <source>
        <dbReference type="Pfam" id="PF04065"/>
    </source>
</evidence>
<feature type="compositionally biased region" description="Low complexity" evidence="11">
    <location>
        <begin position="553"/>
        <end position="563"/>
    </location>
</feature>
<evidence type="ECO:0000313" key="15">
    <source>
        <dbReference type="Proteomes" id="UP000000561"/>
    </source>
</evidence>
<keyword evidence="4 10" id="KW-0963">Cytoplasm</keyword>
<protein>
    <recommendedName>
        <fullName evidence="10">General negative regulator of transcription subunit</fullName>
    </recommendedName>
</protein>
<dbReference type="InterPro" id="IPR038635">
    <property type="entry name" value="CCR4-NOT_su2/3/5_C_sf"/>
</dbReference>
<dbReference type="Gene3D" id="2.30.30.1020">
    <property type="entry name" value="CCR4-NOT complex subunit 2/3/5, C-terminal domain"/>
    <property type="match status" value="1"/>
</dbReference>
<evidence type="ECO:0000256" key="7">
    <source>
        <dbReference type="ARBA" id="ARBA00023015"/>
    </source>
</evidence>
<dbReference type="RefSeq" id="XP_011392681.1">
    <property type="nucleotide sequence ID" value="XM_011394379.1"/>
</dbReference>
<feature type="compositionally biased region" description="Basic and acidic residues" evidence="11">
    <location>
        <begin position="158"/>
        <end position="168"/>
    </location>
</feature>
<keyword evidence="9 10" id="KW-0539">Nucleus</keyword>
<dbReference type="PIRSF" id="PIRSF005290">
    <property type="entry name" value="NOT_su_3_5"/>
    <property type="match status" value="1"/>
</dbReference>
<dbReference type="VEuPathDB" id="FungiDB:UMAG_06395"/>
<keyword evidence="6" id="KW-0597">Phosphoprotein</keyword>
<dbReference type="GO" id="GO:0030015">
    <property type="term" value="C:CCR4-NOT core complex"/>
    <property type="evidence" value="ECO:0000318"/>
    <property type="project" value="GO_Central"/>
</dbReference>
<evidence type="ECO:0000256" key="5">
    <source>
        <dbReference type="ARBA" id="ARBA00022491"/>
    </source>
</evidence>